<dbReference type="PANTHER" id="PTHR42723:SF1">
    <property type="entry name" value="CHLOROPHYLL SYNTHASE, CHLOROPLASTIC"/>
    <property type="match status" value="1"/>
</dbReference>
<organism evidence="6 7">
    <name type="scientific">Nonomuraea jabiensis</name>
    <dbReference type="NCBI Taxonomy" id="882448"/>
    <lineage>
        <taxon>Bacteria</taxon>
        <taxon>Bacillati</taxon>
        <taxon>Actinomycetota</taxon>
        <taxon>Actinomycetes</taxon>
        <taxon>Streptosporangiales</taxon>
        <taxon>Streptosporangiaceae</taxon>
        <taxon>Nonomuraea</taxon>
    </lineage>
</organism>
<feature type="transmembrane region" description="Helical" evidence="5">
    <location>
        <begin position="47"/>
        <end position="67"/>
    </location>
</feature>
<dbReference type="InterPro" id="IPR000537">
    <property type="entry name" value="UbiA_prenyltransferase"/>
</dbReference>
<dbReference type="EMBL" id="JACHMB010000001">
    <property type="protein sequence ID" value="MBB5774119.1"/>
    <property type="molecule type" value="Genomic_DNA"/>
</dbReference>
<name>A0A7W9L851_9ACTN</name>
<keyword evidence="3 5" id="KW-1133">Transmembrane helix</keyword>
<dbReference type="InterPro" id="IPR050475">
    <property type="entry name" value="Prenyltransferase_related"/>
</dbReference>
<feature type="transmembrane region" description="Helical" evidence="5">
    <location>
        <begin position="113"/>
        <end position="132"/>
    </location>
</feature>
<feature type="transmembrane region" description="Helical" evidence="5">
    <location>
        <begin position="88"/>
        <end position="107"/>
    </location>
</feature>
<evidence type="ECO:0000256" key="2">
    <source>
        <dbReference type="ARBA" id="ARBA00022692"/>
    </source>
</evidence>
<evidence type="ECO:0000256" key="3">
    <source>
        <dbReference type="ARBA" id="ARBA00022989"/>
    </source>
</evidence>
<evidence type="ECO:0000256" key="1">
    <source>
        <dbReference type="ARBA" id="ARBA00004141"/>
    </source>
</evidence>
<accession>A0A7W9L851</accession>
<comment type="caution">
    <text evidence="6">The sequence shown here is derived from an EMBL/GenBank/DDBJ whole genome shotgun (WGS) entry which is preliminary data.</text>
</comment>
<evidence type="ECO:0000256" key="4">
    <source>
        <dbReference type="ARBA" id="ARBA00023136"/>
    </source>
</evidence>
<dbReference type="Gene3D" id="1.10.357.140">
    <property type="entry name" value="UbiA prenyltransferase"/>
    <property type="match status" value="1"/>
</dbReference>
<comment type="subcellular location">
    <subcellularLocation>
        <location evidence="1">Membrane</location>
        <topology evidence="1">Multi-pass membrane protein</topology>
    </subcellularLocation>
</comment>
<evidence type="ECO:0000313" key="6">
    <source>
        <dbReference type="EMBL" id="MBB5774119.1"/>
    </source>
</evidence>
<feature type="transmembrane region" description="Helical" evidence="5">
    <location>
        <begin position="217"/>
        <end position="238"/>
    </location>
</feature>
<dbReference type="Proteomes" id="UP000579153">
    <property type="component" value="Unassembled WGS sequence"/>
</dbReference>
<dbReference type="GO" id="GO:0016765">
    <property type="term" value="F:transferase activity, transferring alkyl or aryl (other than methyl) groups"/>
    <property type="evidence" value="ECO:0007669"/>
    <property type="project" value="InterPro"/>
</dbReference>
<keyword evidence="4 5" id="KW-0472">Membrane</keyword>
<sequence length="292" mass="30691">MATIEPALRRGGLCFAEARPTVQFIFLLRFLTGTALCASVAGDDGHLGRTVWGAAAWVMMIFAVYLFNGVMDVPEDRLNGSRRPIVRGDLPPGFASAVAIGAALLSLAAGFALAPLMGGMLAVVLTLGYLYSGPPFPLKRSSGGTVLTGGVATLLTYYGGAFSYASEIRSSLMLIVFVLAASLWTALVGSTTKDLPDIEGDARAGRMTFAVMHGERVLRLTICCTAIGLALAFTAAVLLLGLPLWPSALAMIGGALVITVLCFKGRRREPYGAFMATQYALHGLAILPLFLI</sequence>
<feature type="transmembrane region" description="Helical" evidence="5">
    <location>
        <begin position="21"/>
        <end position="41"/>
    </location>
</feature>
<feature type="transmembrane region" description="Helical" evidence="5">
    <location>
        <begin position="270"/>
        <end position="291"/>
    </location>
</feature>
<dbReference type="AlphaFoldDB" id="A0A7W9L851"/>
<feature type="transmembrane region" description="Helical" evidence="5">
    <location>
        <begin position="144"/>
        <end position="165"/>
    </location>
</feature>
<keyword evidence="6" id="KW-0808">Transferase</keyword>
<dbReference type="UniPathway" id="UPA00079"/>
<dbReference type="GO" id="GO:0016020">
    <property type="term" value="C:membrane"/>
    <property type="evidence" value="ECO:0007669"/>
    <property type="project" value="UniProtKB-SubCell"/>
</dbReference>
<reference evidence="6 7" key="1">
    <citation type="submission" date="2020-08" db="EMBL/GenBank/DDBJ databases">
        <title>Sequencing the genomes of 1000 actinobacteria strains.</title>
        <authorList>
            <person name="Klenk H.-P."/>
        </authorList>
    </citation>
    <scope>NUCLEOTIDE SEQUENCE [LARGE SCALE GENOMIC DNA]</scope>
    <source>
        <strain evidence="6 7">DSM 45507</strain>
    </source>
</reference>
<dbReference type="RefSeq" id="WP_185067979.1">
    <property type="nucleotide sequence ID" value="NZ_JACHMB010000001.1"/>
</dbReference>
<protein>
    <submittedName>
        <fullName evidence="6">4-hydroxybenzoate polyprenyltransferase</fullName>
    </submittedName>
</protein>
<dbReference type="Pfam" id="PF01040">
    <property type="entry name" value="UbiA"/>
    <property type="match status" value="1"/>
</dbReference>
<dbReference type="CDD" id="cd13956">
    <property type="entry name" value="PT_UbiA"/>
    <property type="match status" value="1"/>
</dbReference>
<evidence type="ECO:0000313" key="7">
    <source>
        <dbReference type="Proteomes" id="UP000579153"/>
    </source>
</evidence>
<dbReference type="PANTHER" id="PTHR42723">
    <property type="entry name" value="CHLOROPHYLL SYNTHASE"/>
    <property type="match status" value="1"/>
</dbReference>
<dbReference type="GO" id="GO:0009234">
    <property type="term" value="P:menaquinone biosynthetic process"/>
    <property type="evidence" value="ECO:0007669"/>
    <property type="project" value="UniProtKB-UniPathway"/>
</dbReference>
<feature type="transmembrane region" description="Helical" evidence="5">
    <location>
        <begin position="171"/>
        <end position="189"/>
    </location>
</feature>
<feature type="transmembrane region" description="Helical" evidence="5">
    <location>
        <begin position="244"/>
        <end position="263"/>
    </location>
</feature>
<proteinExistence type="predicted"/>
<dbReference type="InterPro" id="IPR044878">
    <property type="entry name" value="UbiA_sf"/>
</dbReference>
<evidence type="ECO:0000256" key="5">
    <source>
        <dbReference type="SAM" id="Phobius"/>
    </source>
</evidence>
<keyword evidence="2 5" id="KW-0812">Transmembrane</keyword>
<gene>
    <name evidence="6" type="ORF">HD596_000875</name>
</gene>
<keyword evidence="7" id="KW-1185">Reference proteome</keyword>